<dbReference type="Gene3D" id="3.40.50.720">
    <property type="entry name" value="NAD(P)-binding Rossmann-like Domain"/>
    <property type="match status" value="1"/>
</dbReference>
<dbReference type="PRINTS" id="PR00081">
    <property type="entry name" value="GDHRDH"/>
</dbReference>
<dbReference type="Pfam" id="PF00106">
    <property type="entry name" value="adh_short"/>
    <property type="match status" value="1"/>
</dbReference>
<dbReference type="PRINTS" id="PR00080">
    <property type="entry name" value="SDRFAMILY"/>
</dbReference>
<keyword evidence="1" id="KW-0560">Oxidoreductase</keyword>
<organism evidence="3 4">
    <name type="scientific">Lentithecium fluviatile CBS 122367</name>
    <dbReference type="NCBI Taxonomy" id="1168545"/>
    <lineage>
        <taxon>Eukaryota</taxon>
        <taxon>Fungi</taxon>
        <taxon>Dikarya</taxon>
        <taxon>Ascomycota</taxon>
        <taxon>Pezizomycotina</taxon>
        <taxon>Dothideomycetes</taxon>
        <taxon>Pleosporomycetidae</taxon>
        <taxon>Pleosporales</taxon>
        <taxon>Massarineae</taxon>
        <taxon>Lentitheciaceae</taxon>
        <taxon>Lentithecium</taxon>
    </lineage>
</organism>
<evidence type="ECO:0000256" key="1">
    <source>
        <dbReference type="ARBA" id="ARBA00023002"/>
    </source>
</evidence>
<evidence type="ECO:0000256" key="2">
    <source>
        <dbReference type="RuleBase" id="RU000363"/>
    </source>
</evidence>
<dbReference type="GO" id="GO:0016491">
    <property type="term" value="F:oxidoreductase activity"/>
    <property type="evidence" value="ECO:0007669"/>
    <property type="project" value="UniProtKB-KW"/>
</dbReference>
<gene>
    <name evidence="3" type="ORF">K458DRAFT_412989</name>
</gene>
<evidence type="ECO:0000313" key="3">
    <source>
        <dbReference type="EMBL" id="KAF2690171.1"/>
    </source>
</evidence>
<dbReference type="EMBL" id="MU005571">
    <property type="protein sequence ID" value="KAF2690171.1"/>
    <property type="molecule type" value="Genomic_DNA"/>
</dbReference>
<dbReference type="OrthoDB" id="191139at2759"/>
<dbReference type="SUPFAM" id="SSF51735">
    <property type="entry name" value="NAD(P)-binding Rossmann-fold domains"/>
    <property type="match status" value="1"/>
</dbReference>
<dbReference type="PANTHER" id="PTHR43157">
    <property type="entry name" value="PHOSPHATIDYLINOSITOL-GLYCAN BIOSYNTHESIS CLASS F PROTEIN-RELATED"/>
    <property type="match status" value="1"/>
</dbReference>
<dbReference type="PANTHER" id="PTHR43157:SF31">
    <property type="entry name" value="PHOSPHATIDYLINOSITOL-GLYCAN BIOSYNTHESIS CLASS F PROTEIN"/>
    <property type="match status" value="1"/>
</dbReference>
<keyword evidence="4" id="KW-1185">Reference proteome</keyword>
<dbReference type="InterPro" id="IPR002347">
    <property type="entry name" value="SDR_fam"/>
</dbReference>
<name>A0A6G1JIV5_9PLEO</name>
<sequence length="344" mass="37058">MSQQETTFASDERARQEVFDRKIKQTGRFTAQATAEEVAAALATDIAGKTVIITGASPAGIGAEAARVVFKHRPSLLILASRSKKANEETIAAIGGGSSKASVKGVEIDLSDLDSVRKAVVEILELTPVLDVLINNAGIMMLQSFQTTKHGVEMQFGTNHLGHFLLTNLLMPAMLVSPSGARVVNVSSAGHHAGGVNFKDINYDNGTQYDPFVAYGQSKTANILFSLCLASKLKNKGLQSFSVDPGAIKGTSLSRNIPLEKKVAMGWWRPDGSPVETIPWQTVEHGASTYIVTGFDHTIDEHNGKYFARNSVDSTVAAHAQSPESAEKLWLLSEELVGQQFRYD</sequence>
<dbReference type="Proteomes" id="UP000799291">
    <property type="component" value="Unassembled WGS sequence"/>
</dbReference>
<evidence type="ECO:0000313" key="4">
    <source>
        <dbReference type="Proteomes" id="UP000799291"/>
    </source>
</evidence>
<reference evidence="3" key="1">
    <citation type="journal article" date="2020" name="Stud. Mycol.">
        <title>101 Dothideomycetes genomes: a test case for predicting lifestyles and emergence of pathogens.</title>
        <authorList>
            <person name="Haridas S."/>
            <person name="Albert R."/>
            <person name="Binder M."/>
            <person name="Bloem J."/>
            <person name="Labutti K."/>
            <person name="Salamov A."/>
            <person name="Andreopoulos B."/>
            <person name="Baker S."/>
            <person name="Barry K."/>
            <person name="Bills G."/>
            <person name="Bluhm B."/>
            <person name="Cannon C."/>
            <person name="Castanera R."/>
            <person name="Culley D."/>
            <person name="Daum C."/>
            <person name="Ezra D."/>
            <person name="Gonzalez J."/>
            <person name="Henrissat B."/>
            <person name="Kuo A."/>
            <person name="Liang C."/>
            <person name="Lipzen A."/>
            <person name="Lutzoni F."/>
            <person name="Magnuson J."/>
            <person name="Mondo S."/>
            <person name="Nolan M."/>
            <person name="Ohm R."/>
            <person name="Pangilinan J."/>
            <person name="Park H.-J."/>
            <person name="Ramirez L."/>
            <person name="Alfaro M."/>
            <person name="Sun H."/>
            <person name="Tritt A."/>
            <person name="Yoshinaga Y."/>
            <person name="Zwiers L.-H."/>
            <person name="Turgeon B."/>
            <person name="Goodwin S."/>
            <person name="Spatafora J."/>
            <person name="Crous P."/>
            <person name="Grigoriev I."/>
        </authorList>
    </citation>
    <scope>NUCLEOTIDE SEQUENCE</scope>
    <source>
        <strain evidence="3">CBS 122367</strain>
    </source>
</reference>
<protein>
    <submittedName>
        <fullName evidence="3">NAD(P)-binding protein</fullName>
    </submittedName>
</protein>
<dbReference type="InterPro" id="IPR036291">
    <property type="entry name" value="NAD(P)-bd_dom_sf"/>
</dbReference>
<comment type="similarity">
    <text evidence="2">Belongs to the short-chain dehydrogenases/reductases (SDR) family.</text>
</comment>
<proteinExistence type="inferred from homology"/>
<accession>A0A6G1JIV5</accession>
<dbReference type="AlphaFoldDB" id="A0A6G1JIV5"/>